<accession>A0A6A5TID0</accession>
<evidence type="ECO:0000313" key="3">
    <source>
        <dbReference type="Proteomes" id="UP000800035"/>
    </source>
</evidence>
<dbReference type="PANTHER" id="PTHR38849">
    <property type="entry name" value="SMALL SECRETED PROTEIN"/>
    <property type="match status" value="1"/>
</dbReference>
<feature type="chain" id="PRO_5025539131" description="Small secreted protein" evidence="1">
    <location>
        <begin position="20"/>
        <end position="167"/>
    </location>
</feature>
<reference evidence="2" key="1">
    <citation type="journal article" date="2020" name="Stud. Mycol.">
        <title>101 Dothideomycetes genomes: a test case for predicting lifestyles and emergence of pathogens.</title>
        <authorList>
            <person name="Haridas S."/>
            <person name="Albert R."/>
            <person name="Binder M."/>
            <person name="Bloem J."/>
            <person name="Labutti K."/>
            <person name="Salamov A."/>
            <person name="Andreopoulos B."/>
            <person name="Baker S."/>
            <person name="Barry K."/>
            <person name="Bills G."/>
            <person name="Bluhm B."/>
            <person name="Cannon C."/>
            <person name="Castanera R."/>
            <person name="Culley D."/>
            <person name="Daum C."/>
            <person name="Ezra D."/>
            <person name="Gonzalez J."/>
            <person name="Henrissat B."/>
            <person name="Kuo A."/>
            <person name="Liang C."/>
            <person name="Lipzen A."/>
            <person name="Lutzoni F."/>
            <person name="Magnuson J."/>
            <person name="Mondo S."/>
            <person name="Nolan M."/>
            <person name="Ohm R."/>
            <person name="Pangilinan J."/>
            <person name="Park H.-J."/>
            <person name="Ramirez L."/>
            <person name="Alfaro M."/>
            <person name="Sun H."/>
            <person name="Tritt A."/>
            <person name="Yoshinaga Y."/>
            <person name="Zwiers L.-H."/>
            <person name="Turgeon B."/>
            <person name="Goodwin S."/>
            <person name="Spatafora J."/>
            <person name="Crous P."/>
            <person name="Grigoriev I."/>
        </authorList>
    </citation>
    <scope>NUCLEOTIDE SEQUENCE</scope>
    <source>
        <strain evidence="2">CBS 675.92</strain>
    </source>
</reference>
<dbReference type="Proteomes" id="UP000800035">
    <property type="component" value="Unassembled WGS sequence"/>
</dbReference>
<dbReference type="OrthoDB" id="2151417at2759"/>
<keyword evidence="1" id="KW-0732">Signal</keyword>
<proteinExistence type="predicted"/>
<dbReference type="AlphaFoldDB" id="A0A6A5TID0"/>
<organism evidence="2 3">
    <name type="scientific">Byssothecium circinans</name>
    <dbReference type="NCBI Taxonomy" id="147558"/>
    <lineage>
        <taxon>Eukaryota</taxon>
        <taxon>Fungi</taxon>
        <taxon>Dikarya</taxon>
        <taxon>Ascomycota</taxon>
        <taxon>Pezizomycotina</taxon>
        <taxon>Dothideomycetes</taxon>
        <taxon>Pleosporomycetidae</taxon>
        <taxon>Pleosporales</taxon>
        <taxon>Massarineae</taxon>
        <taxon>Massarinaceae</taxon>
        <taxon>Byssothecium</taxon>
    </lineage>
</organism>
<name>A0A6A5TID0_9PLEO</name>
<dbReference type="EMBL" id="ML977011">
    <property type="protein sequence ID" value="KAF1952351.1"/>
    <property type="molecule type" value="Genomic_DNA"/>
</dbReference>
<evidence type="ECO:0000256" key="1">
    <source>
        <dbReference type="SAM" id="SignalP"/>
    </source>
</evidence>
<evidence type="ECO:0008006" key="4">
    <source>
        <dbReference type="Google" id="ProtNLM"/>
    </source>
</evidence>
<dbReference type="PANTHER" id="PTHR38849:SF1">
    <property type="entry name" value="SMALL SECRETED PROTEIN"/>
    <property type="match status" value="1"/>
</dbReference>
<protein>
    <recommendedName>
        <fullName evidence="4">Small secreted protein</fullName>
    </recommendedName>
</protein>
<feature type="signal peptide" evidence="1">
    <location>
        <begin position="1"/>
        <end position="19"/>
    </location>
</feature>
<gene>
    <name evidence="2" type="ORF">CC80DRAFT_422563</name>
</gene>
<evidence type="ECO:0000313" key="2">
    <source>
        <dbReference type="EMBL" id="KAF1952351.1"/>
    </source>
</evidence>
<keyword evidence="3" id="KW-1185">Reference proteome</keyword>
<sequence length="167" mass="17440">MRFSASVILSGLLATGAIAAPVQKRAGVLSKQTYAQFQVSSTAAGNAQAEVLKAFPIDMNDLANVDPADQKIISDARKVAESAEVDAGGFNDQIAADSANDALAVGKTKNKVLKLQLEVMDLMISQAQGKDEADKIAVEQKKLDTNIAADKKNAGKTSADVTKTFTG</sequence>